<dbReference type="InterPro" id="IPR007730">
    <property type="entry name" value="SPOR-like_dom"/>
</dbReference>
<feature type="region of interest" description="Disordered" evidence="1">
    <location>
        <begin position="93"/>
        <end position="238"/>
    </location>
</feature>
<feature type="compositionally biased region" description="Low complexity" evidence="1">
    <location>
        <begin position="153"/>
        <end position="165"/>
    </location>
</feature>
<accession>A0ABU6JBY3</accession>
<name>A0ABU6JBY3_9BURK</name>
<keyword evidence="5" id="KW-1185">Reference proteome</keyword>
<feature type="compositionally biased region" description="Basic residues" evidence="1">
    <location>
        <begin position="32"/>
        <end position="41"/>
    </location>
</feature>
<protein>
    <submittedName>
        <fullName evidence="4">SPOR domain-containing protein</fullName>
    </submittedName>
</protein>
<organism evidence="4 5">
    <name type="scientific">Noviherbaspirillum album</name>
    <dbReference type="NCBI Taxonomy" id="3080276"/>
    <lineage>
        <taxon>Bacteria</taxon>
        <taxon>Pseudomonadati</taxon>
        <taxon>Pseudomonadota</taxon>
        <taxon>Betaproteobacteria</taxon>
        <taxon>Burkholderiales</taxon>
        <taxon>Oxalobacteraceae</taxon>
        <taxon>Noviherbaspirillum</taxon>
    </lineage>
</organism>
<feature type="domain" description="SPOR" evidence="3">
    <location>
        <begin position="235"/>
        <end position="313"/>
    </location>
</feature>
<keyword evidence="2" id="KW-1133">Transmembrane helix</keyword>
<dbReference type="Pfam" id="PF05036">
    <property type="entry name" value="SPOR"/>
    <property type="match status" value="1"/>
</dbReference>
<keyword evidence="2" id="KW-0472">Membrane</keyword>
<feature type="region of interest" description="Disordered" evidence="1">
    <location>
        <begin position="1"/>
        <end position="59"/>
    </location>
</feature>
<dbReference type="InterPro" id="IPR036680">
    <property type="entry name" value="SPOR-like_sf"/>
</dbReference>
<evidence type="ECO:0000256" key="2">
    <source>
        <dbReference type="SAM" id="Phobius"/>
    </source>
</evidence>
<reference evidence="4 5" key="1">
    <citation type="submission" date="2023-10" db="EMBL/GenBank/DDBJ databases">
        <title>Noviherbaspirillum sp. CPCC 100848 genome assembly.</title>
        <authorList>
            <person name="Li X.Y."/>
            <person name="Fang X.M."/>
        </authorList>
    </citation>
    <scope>NUCLEOTIDE SEQUENCE [LARGE SCALE GENOMIC DNA]</scope>
    <source>
        <strain evidence="4 5">CPCC 100848</strain>
    </source>
</reference>
<proteinExistence type="predicted"/>
<dbReference type="PROSITE" id="PS51724">
    <property type="entry name" value="SPOR"/>
    <property type="match status" value="1"/>
</dbReference>
<dbReference type="RefSeq" id="WP_326507756.1">
    <property type="nucleotide sequence ID" value="NZ_JAWIIV010000015.1"/>
</dbReference>
<sequence>MSLFSFFRKNKQESASDDSAFYSRAEEESKAVRSRKQRAAKPKAQGAEQTDPVLPEKKRARRRLIGAVALVLAAVIGLPMLLDSEPKPVADDIAIQIPSKEKPAAADASSETASPASGPAGVSAGVSASAALDPKEEVVDPAELGNSPGTAPSAAKGEASKQAAASRDDNVKQAAPVAPLAKAEVKPEPRNDPKPEPKAEKADKTDKVDARQAEKLAEAARAKALLEGKPDPADEKRPGKFVIQVAALATKEKVNELQGKLKDAGIKSFTQTIATDAGARTRIRVGPFASKDEAEKVRAKIVKLGLNGTLVPA</sequence>
<evidence type="ECO:0000259" key="3">
    <source>
        <dbReference type="PROSITE" id="PS51724"/>
    </source>
</evidence>
<keyword evidence="2" id="KW-0812">Transmembrane</keyword>
<dbReference type="Proteomes" id="UP001352263">
    <property type="component" value="Unassembled WGS sequence"/>
</dbReference>
<feature type="compositionally biased region" description="Low complexity" evidence="1">
    <location>
        <begin position="113"/>
        <end position="131"/>
    </location>
</feature>
<dbReference type="Gene3D" id="3.30.70.1070">
    <property type="entry name" value="Sporulation related repeat"/>
    <property type="match status" value="1"/>
</dbReference>
<dbReference type="EMBL" id="JAWIIV010000015">
    <property type="protein sequence ID" value="MEC4721048.1"/>
    <property type="molecule type" value="Genomic_DNA"/>
</dbReference>
<dbReference type="PANTHER" id="PTHR38687:SF1">
    <property type="entry name" value="CELL DIVISION PROTEIN DEDD"/>
    <property type="match status" value="1"/>
</dbReference>
<feature type="compositionally biased region" description="Basic and acidic residues" evidence="1">
    <location>
        <begin position="183"/>
        <end position="238"/>
    </location>
</feature>
<comment type="caution">
    <text evidence="4">The sequence shown here is derived from an EMBL/GenBank/DDBJ whole genome shotgun (WGS) entry which is preliminary data.</text>
</comment>
<dbReference type="SUPFAM" id="SSF110997">
    <property type="entry name" value="Sporulation related repeat"/>
    <property type="match status" value="1"/>
</dbReference>
<evidence type="ECO:0000256" key="1">
    <source>
        <dbReference type="SAM" id="MobiDB-lite"/>
    </source>
</evidence>
<feature type="transmembrane region" description="Helical" evidence="2">
    <location>
        <begin position="64"/>
        <end position="82"/>
    </location>
</feature>
<evidence type="ECO:0000313" key="4">
    <source>
        <dbReference type="EMBL" id="MEC4721048.1"/>
    </source>
</evidence>
<dbReference type="InterPro" id="IPR052521">
    <property type="entry name" value="Cell_div_SPOR-domain"/>
</dbReference>
<evidence type="ECO:0000313" key="5">
    <source>
        <dbReference type="Proteomes" id="UP001352263"/>
    </source>
</evidence>
<dbReference type="PANTHER" id="PTHR38687">
    <property type="entry name" value="CELL DIVISION PROTEIN DEDD-RELATED"/>
    <property type="match status" value="1"/>
</dbReference>
<gene>
    <name evidence="4" type="ORF">RY831_17925</name>
</gene>